<dbReference type="AlphaFoldDB" id="A0AA86S4B0"/>
<dbReference type="Proteomes" id="UP001642409">
    <property type="component" value="Unassembled WGS sequence"/>
</dbReference>
<protein>
    <submittedName>
        <fullName evidence="1">Two-partner secretion system exoprotein TpsA4</fullName>
    </submittedName>
    <submittedName>
        <fullName evidence="2">Two-partner_secretion system exoprotein TpsA4</fullName>
    </submittedName>
</protein>
<accession>A0AA86S4B0</accession>
<keyword evidence="3" id="KW-1185">Reference proteome</keyword>
<evidence type="ECO:0000313" key="3">
    <source>
        <dbReference type="Proteomes" id="UP001642409"/>
    </source>
</evidence>
<reference evidence="2 3" key="2">
    <citation type="submission" date="2024-07" db="EMBL/GenBank/DDBJ databases">
        <authorList>
            <person name="Akdeniz Z."/>
        </authorList>
    </citation>
    <scope>NUCLEOTIDE SEQUENCE [LARGE SCALE GENOMIC DNA]</scope>
</reference>
<reference evidence="1" key="1">
    <citation type="submission" date="2023-06" db="EMBL/GenBank/DDBJ databases">
        <authorList>
            <person name="Kurt Z."/>
        </authorList>
    </citation>
    <scope>NUCLEOTIDE SEQUENCE</scope>
</reference>
<proteinExistence type="predicted"/>
<dbReference type="EMBL" id="CAXDID020000126">
    <property type="protein sequence ID" value="CAL6033712.1"/>
    <property type="molecule type" value="Genomic_DNA"/>
</dbReference>
<comment type="caution">
    <text evidence="1">The sequence shown here is derived from an EMBL/GenBank/DDBJ whole genome shotgun (WGS) entry which is preliminary data.</text>
</comment>
<dbReference type="EMBL" id="CATOUU010001180">
    <property type="protein sequence ID" value="CAI9977810.1"/>
    <property type="molecule type" value="Genomic_DNA"/>
</dbReference>
<dbReference type="Gene3D" id="2.160.20.110">
    <property type="match status" value="1"/>
</dbReference>
<gene>
    <name evidence="2" type="ORF">HINF_LOCUS35100</name>
    <name evidence="1" type="ORF">HINF_LOCUS65455</name>
</gene>
<organism evidence="1">
    <name type="scientific">Hexamita inflata</name>
    <dbReference type="NCBI Taxonomy" id="28002"/>
    <lineage>
        <taxon>Eukaryota</taxon>
        <taxon>Metamonada</taxon>
        <taxon>Diplomonadida</taxon>
        <taxon>Hexamitidae</taxon>
        <taxon>Hexamitinae</taxon>
        <taxon>Hexamita</taxon>
    </lineage>
</organism>
<evidence type="ECO:0000313" key="1">
    <source>
        <dbReference type="EMBL" id="CAI9977810.1"/>
    </source>
</evidence>
<sequence length="1008" mass="110734">MPIQTKNSNIQEYSQKCSNLLLTNGQLYQYCHKEYALSSHIQTPSTTQFHANFVYLYTTTAQKLILNLTYSIHNLPQFSLFGLTKRIQLQNSKISVIVPQDLSQSSLLCLSCDVTAKTSDFTFVASGQNVAGAVLSPLKIFQLNKSFVQFRLNGEHIAGLILNASKITITLRQCNISGYVDQHSVSGSIICFIFEQVYLVVDNLRICANVQDFGQGSISQTGVIIVTCIICRDGTSAYGLCQKSFKFGKVEDNKFVCSRPFIFDGKGCSCQEGEVVNESTCVNILNSVNLLKSKQIEINNTIVNLSNKTKEHETTNRILNTSQEKMKLDILNLYQLSNQTQNIIISNSSKLKNCILQNITNIESSIQMNSSVLDKRIFDNITILSDSVSMLDITSLALKQNIIRLNLTLNTQKNLTQFLTHNITLLNQTLISSNQVIQQQKFFINNLSVIVKCLNNLDQQNIHDPCYMIDTDDFSCSQKVYQTSFDLSVVTYQVIDSRNFSNNYVFRTDISNSFVEVFDNVYSASVNSLFQFQSTFTNLKIQFGVQTLNSGSFISTQSTLITINQMNIISRLGSQLTGNTNSLLNILSNSPSGATINNLLVNLSFSYSNGNITLINNINGIFKISGYQVLGDYNSNLTVSMIGINVQSANVGINQVSFKPNTYNVGNGSSYLFGSSVSAVSVFEISNFAVIIGNRSNFVLLGSISTTLSNYYLFGGIISYINSQSSYNIKNIILDSYQKFSTNYLNYSGFLVGYVYSSANKIAIRNVCLQNNMTSTTIEIRYFGLIGDNYGNISFYNALVIFTVQNTKFYYFGIVGYQYENSIYAEVVNVITSVRVSASGGGYVGSVFGYEGAKNCLIQNVSVIKGKVSGQNSIGGIIGDYYNNATIVNSSVKNLLISGSNSVGGMIGYQYYLSTNVTVVDSSIQNSNISGSNSVGGVLGTCITKLYLTNTQIEFVRISSGSNFGIVVGYNNGGTLSLITSTAASNYINGNKLTQCASLSSTWSVSGC</sequence>
<name>A0AA86S4B0_9EUKA</name>
<evidence type="ECO:0000313" key="2">
    <source>
        <dbReference type="EMBL" id="CAL6033712.1"/>
    </source>
</evidence>